<name>A0ABU5E5F8_9PROT</name>
<dbReference type="PROSITE" id="PS01124">
    <property type="entry name" value="HTH_ARAC_FAMILY_2"/>
    <property type="match status" value="1"/>
</dbReference>
<dbReference type="PANTHER" id="PTHR43130:SF3">
    <property type="entry name" value="HTH-TYPE TRANSCRIPTIONAL REGULATOR RV1931C"/>
    <property type="match status" value="1"/>
</dbReference>
<feature type="domain" description="HTH araC/xylS-type" evidence="4">
    <location>
        <begin position="237"/>
        <end position="335"/>
    </location>
</feature>
<dbReference type="EMBL" id="JAXCLX010000004">
    <property type="protein sequence ID" value="MDY0874111.1"/>
    <property type="molecule type" value="Genomic_DNA"/>
</dbReference>
<dbReference type="InterPro" id="IPR018060">
    <property type="entry name" value="HTH_AraC"/>
</dbReference>
<evidence type="ECO:0000256" key="1">
    <source>
        <dbReference type="ARBA" id="ARBA00023015"/>
    </source>
</evidence>
<dbReference type="PROSITE" id="PS00041">
    <property type="entry name" value="HTH_ARAC_FAMILY_1"/>
    <property type="match status" value="1"/>
</dbReference>
<keyword evidence="6" id="KW-1185">Reference proteome</keyword>
<dbReference type="RefSeq" id="WP_320502585.1">
    <property type="nucleotide sequence ID" value="NZ_JAXCLX010000004.1"/>
</dbReference>
<gene>
    <name evidence="5" type="ORF">SMD31_19370</name>
</gene>
<dbReference type="PANTHER" id="PTHR43130">
    <property type="entry name" value="ARAC-FAMILY TRANSCRIPTIONAL REGULATOR"/>
    <property type="match status" value="1"/>
</dbReference>
<accession>A0ABU5E5F8</accession>
<dbReference type="InterPro" id="IPR029062">
    <property type="entry name" value="Class_I_gatase-like"/>
</dbReference>
<dbReference type="Pfam" id="PF01965">
    <property type="entry name" value="DJ-1_PfpI"/>
    <property type="match status" value="1"/>
</dbReference>
<evidence type="ECO:0000256" key="2">
    <source>
        <dbReference type="ARBA" id="ARBA00023125"/>
    </source>
</evidence>
<dbReference type="CDD" id="cd03136">
    <property type="entry name" value="GATase1_AraC_ArgR_like"/>
    <property type="match status" value="1"/>
</dbReference>
<dbReference type="Gene3D" id="1.10.10.60">
    <property type="entry name" value="Homeodomain-like"/>
    <property type="match status" value="1"/>
</dbReference>
<dbReference type="Pfam" id="PF12833">
    <property type="entry name" value="HTH_18"/>
    <property type="match status" value="1"/>
</dbReference>
<dbReference type="SUPFAM" id="SSF52317">
    <property type="entry name" value="Class I glutamine amidotransferase-like"/>
    <property type="match status" value="1"/>
</dbReference>
<protein>
    <submittedName>
        <fullName evidence="5">GlxA family transcriptional regulator</fullName>
    </submittedName>
</protein>
<dbReference type="Gene3D" id="3.40.50.880">
    <property type="match status" value="1"/>
</dbReference>
<comment type="caution">
    <text evidence="5">The sequence shown here is derived from an EMBL/GenBank/DDBJ whole genome shotgun (WGS) entry which is preliminary data.</text>
</comment>
<keyword evidence="2" id="KW-0238">DNA-binding</keyword>
<reference evidence="5 6" key="1">
    <citation type="journal article" date="2013" name="Antonie Van Leeuwenhoek">
        <title>Dongia rigui sp. nov., isolated from freshwater of a large wetland in Korea.</title>
        <authorList>
            <person name="Baik K.S."/>
            <person name="Hwang Y.M."/>
            <person name="Choi J.S."/>
            <person name="Kwon J."/>
            <person name="Seong C.N."/>
        </authorList>
    </citation>
    <scope>NUCLEOTIDE SEQUENCE [LARGE SCALE GENOMIC DNA]</scope>
    <source>
        <strain evidence="5 6">04SU4-P</strain>
    </source>
</reference>
<sequence>MPDYFSLNSLDGGMAVFGDLPVKLPQEMAFLLVPNFSMIAFTSAVEPLRLANRVAGKELYRWHLFSSDGKAVAASNGIPLTPEGSVEQIINFDTIVLCSGVDGHLYEDKNVFAHLRRAERQGADIGALCTGAHILAKANMLNGYRCTIHWENLASFAENFPDIETTSELFEIDRNRFTCSGGTAALDMMLNLISQQHGHELAAAVSEQFIHERIRDRHDHQRMALTARLGVRHPKLIQVIQQMEANLEEPLDRAELADAAGLSSRQMERLFAKYLHRSPARYYVELRLHRARLLLLQTNMSVIDVALACGFVSASHFSKCYRDFFGKTPRRERATPNANPRLQIGSVAA</sequence>
<evidence type="ECO:0000259" key="4">
    <source>
        <dbReference type="PROSITE" id="PS01124"/>
    </source>
</evidence>
<evidence type="ECO:0000313" key="6">
    <source>
        <dbReference type="Proteomes" id="UP001271769"/>
    </source>
</evidence>
<keyword evidence="1" id="KW-0805">Transcription regulation</keyword>
<dbReference type="PRINTS" id="PR00032">
    <property type="entry name" value="HTHARAC"/>
</dbReference>
<dbReference type="SUPFAM" id="SSF46689">
    <property type="entry name" value="Homeodomain-like"/>
    <property type="match status" value="2"/>
</dbReference>
<organism evidence="5 6">
    <name type="scientific">Dongia rigui</name>
    <dbReference type="NCBI Taxonomy" id="940149"/>
    <lineage>
        <taxon>Bacteria</taxon>
        <taxon>Pseudomonadati</taxon>
        <taxon>Pseudomonadota</taxon>
        <taxon>Alphaproteobacteria</taxon>
        <taxon>Rhodospirillales</taxon>
        <taxon>Dongiaceae</taxon>
        <taxon>Dongia</taxon>
    </lineage>
</organism>
<dbReference type="SMART" id="SM00342">
    <property type="entry name" value="HTH_ARAC"/>
    <property type="match status" value="1"/>
</dbReference>
<keyword evidence="3" id="KW-0804">Transcription</keyword>
<dbReference type="InterPro" id="IPR009057">
    <property type="entry name" value="Homeodomain-like_sf"/>
</dbReference>
<dbReference type="InterPro" id="IPR052158">
    <property type="entry name" value="INH-QAR"/>
</dbReference>
<dbReference type="InterPro" id="IPR018062">
    <property type="entry name" value="HTH_AraC-typ_CS"/>
</dbReference>
<evidence type="ECO:0000256" key="3">
    <source>
        <dbReference type="ARBA" id="ARBA00023163"/>
    </source>
</evidence>
<evidence type="ECO:0000313" key="5">
    <source>
        <dbReference type="EMBL" id="MDY0874111.1"/>
    </source>
</evidence>
<dbReference type="Proteomes" id="UP001271769">
    <property type="component" value="Unassembled WGS sequence"/>
</dbReference>
<dbReference type="InterPro" id="IPR020449">
    <property type="entry name" value="Tscrpt_reg_AraC-type_HTH"/>
</dbReference>
<dbReference type="InterPro" id="IPR002818">
    <property type="entry name" value="DJ-1/PfpI"/>
</dbReference>
<proteinExistence type="predicted"/>